<evidence type="ECO:0000313" key="5">
    <source>
        <dbReference type="Proteomes" id="UP000014760"/>
    </source>
</evidence>
<reference evidence="5" key="1">
    <citation type="submission" date="2012-12" db="EMBL/GenBank/DDBJ databases">
        <authorList>
            <person name="Hellsten U."/>
            <person name="Grimwood J."/>
            <person name="Chapman J.A."/>
            <person name="Shapiro H."/>
            <person name="Aerts A."/>
            <person name="Otillar R.P."/>
            <person name="Terry A.Y."/>
            <person name="Boore J.L."/>
            <person name="Simakov O."/>
            <person name="Marletaz F."/>
            <person name="Cho S.-J."/>
            <person name="Edsinger-Gonzales E."/>
            <person name="Havlak P."/>
            <person name="Kuo D.-H."/>
            <person name="Larsson T."/>
            <person name="Lv J."/>
            <person name="Arendt D."/>
            <person name="Savage R."/>
            <person name="Osoegawa K."/>
            <person name="de Jong P."/>
            <person name="Lindberg D.R."/>
            <person name="Seaver E.C."/>
            <person name="Weisblat D.A."/>
            <person name="Putnam N.H."/>
            <person name="Grigoriev I.V."/>
            <person name="Rokhsar D.S."/>
        </authorList>
    </citation>
    <scope>NUCLEOTIDE SEQUENCE</scope>
    <source>
        <strain evidence="5">I ESC-2004</strain>
    </source>
</reference>
<dbReference type="AlphaFoldDB" id="R7TF84"/>
<dbReference type="PANTHER" id="PTHR11188">
    <property type="entry name" value="ARRESTIN DOMAIN CONTAINING PROTEIN"/>
    <property type="match status" value="1"/>
</dbReference>
<protein>
    <recommendedName>
        <fullName evidence="2">Arrestin-like N-terminal domain-containing protein</fullName>
    </recommendedName>
</protein>
<proteinExistence type="inferred from homology"/>
<dbReference type="InterPro" id="IPR014756">
    <property type="entry name" value="Ig_E-set"/>
</dbReference>
<dbReference type="InterPro" id="IPR050357">
    <property type="entry name" value="Arrestin_domain-protein"/>
</dbReference>
<reference evidence="4" key="3">
    <citation type="submission" date="2015-06" db="UniProtKB">
        <authorList>
            <consortium name="EnsemblMetazoa"/>
        </authorList>
    </citation>
    <scope>IDENTIFICATION</scope>
</reference>
<dbReference type="HOGENOM" id="CLU_039221_3_1_1"/>
<evidence type="ECO:0000313" key="3">
    <source>
        <dbReference type="EMBL" id="ELT90211.1"/>
    </source>
</evidence>
<organism evidence="3">
    <name type="scientific">Capitella teleta</name>
    <name type="common">Polychaete worm</name>
    <dbReference type="NCBI Taxonomy" id="283909"/>
    <lineage>
        <taxon>Eukaryota</taxon>
        <taxon>Metazoa</taxon>
        <taxon>Spiralia</taxon>
        <taxon>Lophotrochozoa</taxon>
        <taxon>Annelida</taxon>
        <taxon>Polychaeta</taxon>
        <taxon>Sedentaria</taxon>
        <taxon>Scolecida</taxon>
        <taxon>Capitellidae</taxon>
        <taxon>Capitella</taxon>
    </lineage>
</organism>
<dbReference type="Gene3D" id="2.60.40.640">
    <property type="match status" value="1"/>
</dbReference>
<dbReference type="EMBL" id="AMQN01014496">
    <property type="status" value="NOT_ANNOTATED_CDS"/>
    <property type="molecule type" value="Genomic_DNA"/>
</dbReference>
<evidence type="ECO:0000256" key="1">
    <source>
        <dbReference type="ARBA" id="ARBA00005298"/>
    </source>
</evidence>
<dbReference type="OrthoDB" id="2333384at2759"/>
<dbReference type="GO" id="GO:0005737">
    <property type="term" value="C:cytoplasm"/>
    <property type="evidence" value="ECO:0007669"/>
    <property type="project" value="TreeGrafter"/>
</dbReference>
<name>R7TF84_CAPTE</name>
<dbReference type="EnsemblMetazoa" id="CapteT219326">
    <property type="protein sequence ID" value="CapteP219326"/>
    <property type="gene ID" value="CapteG219326"/>
</dbReference>
<dbReference type="SUPFAM" id="SSF81296">
    <property type="entry name" value="E set domains"/>
    <property type="match status" value="1"/>
</dbReference>
<dbReference type="InterPro" id="IPR011021">
    <property type="entry name" value="Arrestin-like_N"/>
</dbReference>
<dbReference type="PANTHER" id="PTHR11188:SF17">
    <property type="entry name" value="FI21816P1"/>
    <property type="match status" value="1"/>
</dbReference>
<dbReference type="STRING" id="283909.R7TF84"/>
<reference evidence="3 5" key="2">
    <citation type="journal article" date="2013" name="Nature">
        <title>Insights into bilaterian evolution from three spiralian genomes.</title>
        <authorList>
            <person name="Simakov O."/>
            <person name="Marletaz F."/>
            <person name="Cho S.J."/>
            <person name="Edsinger-Gonzales E."/>
            <person name="Havlak P."/>
            <person name="Hellsten U."/>
            <person name="Kuo D.H."/>
            <person name="Larsson T."/>
            <person name="Lv J."/>
            <person name="Arendt D."/>
            <person name="Savage R."/>
            <person name="Osoegawa K."/>
            <person name="de Jong P."/>
            <person name="Grimwood J."/>
            <person name="Chapman J.A."/>
            <person name="Shapiro H."/>
            <person name="Aerts A."/>
            <person name="Otillar R.P."/>
            <person name="Terry A.Y."/>
            <person name="Boore J.L."/>
            <person name="Grigoriev I.V."/>
            <person name="Lindberg D.R."/>
            <person name="Seaver E.C."/>
            <person name="Weisblat D.A."/>
            <person name="Putnam N.H."/>
            <person name="Rokhsar D.S."/>
        </authorList>
    </citation>
    <scope>NUCLEOTIDE SEQUENCE</scope>
    <source>
        <strain evidence="3 5">I ESC-2004</strain>
    </source>
</reference>
<dbReference type="Pfam" id="PF00339">
    <property type="entry name" value="Arrestin_N"/>
    <property type="match status" value="1"/>
</dbReference>
<dbReference type="GO" id="GO:0015031">
    <property type="term" value="P:protein transport"/>
    <property type="evidence" value="ECO:0007669"/>
    <property type="project" value="TreeGrafter"/>
</dbReference>
<evidence type="ECO:0000313" key="4">
    <source>
        <dbReference type="EnsemblMetazoa" id="CapteP219326"/>
    </source>
</evidence>
<keyword evidence="5" id="KW-1185">Reference proteome</keyword>
<accession>R7TF84</accession>
<feature type="domain" description="Arrestin-like N-terminal" evidence="2">
    <location>
        <begin position="6"/>
        <end position="143"/>
    </location>
</feature>
<dbReference type="EMBL" id="KB311016">
    <property type="protein sequence ID" value="ELT90211.1"/>
    <property type="molecule type" value="Genomic_DNA"/>
</dbReference>
<evidence type="ECO:0000259" key="2">
    <source>
        <dbReference type="Pfam" id="PF00339"/>
    </source>
</evidence>
<dbReference type="OMA" id="IFPEECS"/>
<dbReference type="Proteomes" id="UP000014760">
    <property type="component" value="Unassembled WGS sequence"/>
</dbReference>
<gene>
    <name evidence="3" type="ORF">CAPTEDRAFT_219326</name>
</gene>
<dbReference type="InterPro" id="IPR014752">
    <property type="entry name" value="Arrestin-like_C"/>
</dbReference>
<comment type="similarity">
    <text evidence="1">Belongs to the arrestin family.</text>
</comment>
<sequence>MKELSIILDKPKYRPGETINGVVCFLLGREKRLKRVRLHIQGKSQVKSTQNEDGTNVGSALISACEEYFEDSTLLVSTDAAPSTLASGQHSLPFKFHLPEGIPSSFEGNYGNVRYSFECCIISPLKATKSVRKTISIVNPIRLSDHPRAPVVRYESLGEEGDVPRSNVEVVKLTRSQKGSVDPGESEVWAEESLIVPCHLPASGLQHCSIIHVGYYLEMCVQPWGPFPALRIPSKTPTKPSEFNVIIGSEY</sequence>